<proteinExistence type="predicted"/>
<evidence type="ECO:0000313" key="1">
    <source>
        <dbReference type="EMBL" id="KAK4420594.1"/>
    </source>
</evidence>
<dbReference type="AlphaFoldDB" id="A0AAE1XZ33"/>
<comment type="caution">
    <text evidence="1">The sequence shown here is derived from an EMBL/GenBank/DDBJ whole genome shotgun (WGS) entry which is preliminary data.</text>
</comment>
<protein>
    <submittedName>
        <fullName evidence="1">Uncharacterized protein</fullName>
    </submittedName>
</protein>
<accession>A0AAE1XZ33</accession>
<keyword evidence="2" id="KW-1185">Reference proteome</keyword>
<dbReference type="EMBL" id="JACGWO010000008">
    <property type="protein sequence ID" value="KAK4420594.1"/>
    <property type="molecule type" value="Genomic_DNA"/>
</dbReference>
<name>A0AAE1XZ33_9LAMI</name>
<organism evidence="1 2">
    <name type="scientific">Sesamum alatum</name>
    <dbReference type="NCBI Taxonomy" id="300844"/>
    <lineage>
        <taxon>Eukaryota</taxon>
        <taxon>Viridiplantae</taxon>
        <taxon>Streptophyta</taxon>
        <taxon>Embryophyta</taxon>
        <taxon>Tracheophyta</taxon>
        <taxon>Spermatophyta</taxon>
        <taxon>Magnoliopsida</taxon>
        <taxon>eudicotyledons</taxon>
        <taxon>Gunneridae</taxon>
        <taxon>Pentapetalae</taxon>
        <taxon>asterids</taxon>
        <taxon>lamiids</taxon>
        <taxon>Lamiales</taxon>
        <taxon>Pedaliaceae</taxon>
        <taxon>Sesamum</taxon>
    </lineage>
</organism>
<dbReference type="Proteomes" id="UP001293254">
    <property type="component" value="Unassembled WGS sequence"/>
</dbReference>
<gene>
    <name evidence="1" type="ORF">Salat_2009900</name>
</gene>
<evidence type="ECO:0000313" key="2">
    <source>
        <dbReference type="Proteomes" id="UP001293254"/>
    </source>
</evidence>
<reference evidence="1" key="1">
    <citation type="submission" date="2020-06" db="EMBL/GenBank/DDBJ databases">
        <authorList>
            <person name="Li T."/>
            <person name="Hu X."/>
            <person name="Zhang T."/>
            <person name="Song X."/>
            <person name="Zhang H."/>
            <person name="Dai N."/>
            <person name="Sheng W."/>
            <person name="Hou X."/>
            <person name="Wei L."/>
        </authorList>
    </citation>
    <scope>NUCLEOTIDE SEQUENCE</scope>
    <source>
        <strain evidence="1">3651</strain>
        <tissue evidence="1">Leaf</tissue>
    </source>
</reference>
<reference evidence="1" key="2">
    <citation type="journal article" date="2024" name="Plant">
        <title>Genomic evolution and insights into agronomic trait innovations of Sesamum species.</title>
        <authorList>
            <person name="Miao H."/>
            <person name="Wang L."/>
            <person name="Qu L."/>
            <person name="Liu H."/>
            <person name="Sun Y."/>
            <person name="Le M."/>
            <person name="Wang Q."/>
            <person name="Wei S."/>
            <person name="Zheng Y."/>
            <person name="Lin W."/>
            <person name="Duan Y."/>
            <person name="Cao H."/>
            <person name="Xiong S."/>
            <person name="Wang X."/>
            <person name="Wei L."/>
            <person name="Li C."/>
            <person name="Ma Q."/>
            <person name="Ju M."/>
            <person name="Zhao R."/>
            <person name="Li G."/>
            <person name="Mu C."/>
            <person name="Tian Q."/>
            <person name="Mei H."/>
            <person name="Zhang T."/>
            <person name="Gao T."/>
            <person name="Zhang H."/>
        </authorList>
    </citation>
    <scope>NUCLEOTIDE SEQUENCE</scope>
    <source>
        <strain evidence="1">3651</strain>
    </source>
</reference>
<sequence>MIADNVLVVPYVLLTTHDKRTKHIDIKSVAQEAEVWTLCRIFKRKVSYNKCIPADWREIAAKRNPIINPAVDASSNTCSSIDSDHNIKTSYISFDASGRHAHETITNQQFLGHLSSASQAPISAASSFSGSICGDTNDVYLRHTDWEDLWSIVDFAASDPFIINTYSGERLYLHV</sequence>